<dbReference type="PANTHER" id="PTHR30185:SF15">
    <property type="entry name" value="CRYPTIC BETA-GLUCOSIDE BGL OPERON ANTITERMINATOR"/>
    <property type="match status" value="1"/>
</dbReference>
<protein>
    <submittedName>
        <fullName evidence="3">PRD domain-containing protein</fullName>
    </submittedName>
</protein>
<dbReference type="InterPro" id="IPR050661">
    <property type="entry name" value="BglG_antiterminators"/>
</dbReference>
<evidence type="ECO:0000313" key="3">
    <source>
        <dbReference type="EMBL" id="NSJ45860.1"/>
    </source>
</evidence>
<feature type="domain" description="PRD" evidence="2">
    <location>
        <begin position="1"/>
        <end position="66"/>
    </location>
</feature>
<name>A0ABD6LMB2_9FIRM</name>
<dbReference type="InterPro" id="IPR036634">
    <property type="entry name" value="PRD_sf"/>
</dbReference>
<dbReference type="Gene3D" id="1.10.1790.10">
    <property type="entry name" value="PRD domain"/>
    <property type="match status" value="2"/>
</dbReference>
<evidence type="ECO:0000256" key="1">
    <source>
        <dbReference type="ARBA" id="ARBA00022737"/>
    </source>
</evidence>
<accession>A0ABD6LMB2</accession>
<dbReference type="SUPFAM" id="SSF63520">
    <property type="entry name" value="PTS-regulatory domain, PRD"/>
    <property type="match status" value="2"/>
</dbReference>
<organism evidence="3 4">
    <name type="scientific">Enterocloster clostridioformis</name>
    <dbReference type="NCBI Taxonomy" id="1531"/>
    <lineage>
        <taxon>Bacteria</taxon>
        <taxon>Bacillati</taxon>
        <taxon>Bacillota</taxon>
        <taxon>Clostridia</taxon>
        <taxon>Lachnospirales</taxon>
        <taxon>Lachnospiraceae</taxon>
        <taxon>Enterocloster</taxon>
    </lineage>
</organism>
<dbReference type="InterPro" id="IPR011608">
    <property type="entry name" value="PRD"/>
</dbReference>
<sequence length="174" mass="20387">MRFCGKSRITIRKNTLWEIKNYYPEEYAVGIEALSIIVEKLNIVLSEDEAGFIAIHIVNAEMGNFNSRGYDIVVMTKDIINIIQYHFQKDLDHRSFAFEELMVYIKHMLRRIITNQMHHGEDEEICALICTKFPAAYDCSAKIAKFILQQMKVQPNMEEIAYMTLNINRAMRDK</sequence>
<reference evidence="3 4" key="1">
    <citation type="journal article" date="2020" name="Cell Host Microbe">
        <title>Functional and Genomic Variation between Human-Derived Isolates of Lachnospiraceae Reveals Inter- and Intra-Species Diversity.</title>
        <authorList>
            <person name="Sorbara M.T."/>
            <person name="Littmann E.R."/>
            <person name="Fontana E."/>
            <person name="Moody T.U."/>
            <person name="Kohout C.E."/>
            <person name="Gjonbalaj M."/>
            <person name="Eaton V."/>
            <person name="Seok R."/>
            <person name="Leiner I.M."/>
            <person name="Pamer E.G."/>
        </authorList>
    </citation>
    <scope>NUCLEOTIDE SEQUENCE [LARGE SCALE GENOMIC DNA]</scope>
    <source>
        <strain evidence="3 4">MSK.2.26</strain>
    </source>
</reference>
<dbReference type="PANTHER" id="PTHR30185">
    <property type="entry name" value="CRYPTIC BETA-GLUCOSIDE BGL OPERON ANTITERMINATOR"/>
    <property type="match status" value="1"/>
</dbReference>
<feature type="domain" description="PRD" evidence="2">
    <location>
        <begin position="67"/>
        <end position="174"/>
    </location>
</feature>
<dbReference type="PROSITE" id="PS51372">
    <property type="entry name" value="PRD_2"/>
    <property type="match status" value="2"/>
</dbReference>
<evidence type="ECO:0000259" key="2">
    <source>
        <dbReference type="PROSITE" id="PS51372"/>
    </source>
</evidence>
<proteinExistence type="predicted"/>
<dbReference type="Pfam" id="PF00874">
    <property type="entry name" value="PRD"/>
    <property type="match status" value="2"/>
</dbReference>
<dbReference type="AlphaFoldDB" id="A0ABD6LMB2"/>
<dbReference type="Proteomes" id="UP000719916">
    <property type="component" value="Unassembled WGS sequence"/>
</dbReference>
<comment type="caution">
    <text evidence="3">The sequence shown here is derived from an EMBL/GenBank/DDBJ whole genome shotgun (WGS) entry which is preliminary data.</text>
</comment>
<dbReference type="EMBL" id="JAAISW010000047">
    <property type="protein sequence ID" value="NSJ45860.1"/>
    <property type="molecule type" value="Genomic_DNA"/>
</dbReference>
<gene>
    <name evidence="3" type="ORF">G5B26_20265</name>
</gene>
<keyword evidence="1" id="KW-0677">Repeat</keyword>
<evidence type="ECO:0000313" key="4">
    <source>
        <dbReference type="Proteomes" id="UP000719916"/>
    </source>
</evidence>